<name>A0A944D8Z9_DENI1</name>
<dbReference type="EMBL" id="JAEKFT010000003">
    <property type="protein sequence ID" value="MBT0960223.1"/>
    <property type="molecule type" value="Genomic_DNA"/>
</dbReference>
<proteinExistence type="predicted"/>
<reference evidence="2" key="1">
    <citation type="journal article" date="2022" name="ISME J.">
        <title>Genetic and phylogenetic analysis of dissimilatory iodate-reducing bacteria identifies potential niches across the world's oceans.</title>
        <authorList>
            <person name="Reyes-Umana V."/>
            <person name="Henning Z."/>
            <person name="Lee K."/>
            <person name="Barnum T.P."/>
            <person name="Coates J.D."/>
        </authorList>
    </citation>
    <scope>NUCLEOTIDE SEQUENCE [LARGE SCALE GENOMIC DNA]</scope>
    <source>
        <strain evidence="2">IR12</strain>
    </source>
</reference>
<evidence type="ECO:0000313" key="2">
    <source>
        <dbReference type="Proteomes" id="UP000694660"/>
    </source>
</evidence>
<comment type="caution">
    <text evidence="1">The sequence shown here is derived from an EMBL/GenBank/DDBJ whole genome shotgun (WGS) entry which is preliminary data.</text>
</comment>
<gene>
    <name evidence="1" type="ORF">I8J34_03460</name>
</gene>
<organism evidence="1 2">
    <name type="scientific">Denitromonas iodatirespirans</name>
    <dbReference type="NCBI Taxonomy" id="2795389"/>
    <lineage>
        <taxon>Bacteria</taxon>
        <taxon>Pseudomonadati</taxon>
        <taxon>Pseudomonadota</taxon>
        <taxon>Betaproteobacteria</taxon>
        <taxon>Rhodocyclales</taxon>
        <taxon>Zoogloeaceae</taxon>
        <taxon>Denitromonas</taxon>
    </lineage>
</organism>
<dbReference type="RefSeq" id="WP_214359977.1">
    <property type="nucleotide sequence ID" value="NZ_JAEKFT010000003.1"/>
</dbReference>
<protein>
    <submittedName>
        <fullName evidence="1">Uncharacterized protein</fullName>
    </submittedName>
</protein>
<keyword evidence="2" id="KW-1185">Reference proteome</keyword>
<dbReference type="Proteomes" id="UP000694660">
    <property type="component" value="Unassembled WGS sequence"/>
</dbReference>
<accession>A0A944D8Z9</accession>
<sequence>MSMTAETAYPRFEDATAALLTERSRLDAQAIVRALKHCHACSAHDKALELLHRVEDQVSACSGRIDLTDPWDPSGFDDIEHYNRARGAKRDALVAIAAAALAPARAGLFHLSRVHVAMAGLRQVCAGARAAALASVRIRG</sequence>
<dbReference type="AlphaFoldDB" id="A0A944D8Z9"/>
<evidence type="ECO:0000313" key="1">
    <source>
        <dbReference type="EMBL" id="MBT0960223.1"/>
    </source>
</evidence>